<dbReference type="Pfam" id="PF08282">
    <property type="entry name" value="Hydrolase_3"/>
    <property type="match status" value="1"/>
</dbReference>
<dbReference type="PANTHER" id="PTHR10000">
    <property type="entry name" value="PHOSPHOSERINE PHOSPHATASE"/>
    <property type="match status" value="1"/>
</dbReference>
<dbReference type="InterPro" id="IPR023214">
    <property type="entry name" value="HAD_sf"/>
</dbReference>
<organism evidence="1 2">
    <name type="scientific">Lactiplantibacillus modestisalitolerans</name>
    <dbReference type="NCBI Taxonomy" id="1457219"/>
    <lineage>
        <taxon>Bacteria</taxon>
        <taxon>Bacillati</taxon>
        <taxon>Bacillota</taxon>
        <taxon>Bacilli</taxon>
        <taxon>Lactobacillales</taxon>
        <taxon>Lactobacillaceae</taxon>
        <taxon>Lactiplantibacillus</taxon>
    </lineage>
</organism>
<sequence>MITTIALDLDNTLLTSEKTITARTATVLKKLHTAGKQIVLCTGRPIKAIAPFLKQLELNQERDYAITFNGGLVQQNTTGKVLARTSVNKANLQPLFEQAKQRGFYLDVLGLDQVYAITDLGKSPYEEMLKGLMPFSDVSFADLPDQEYGKVVTAGPDAKQLQAQLPSQITDFFHVVPSRTNLLEYLPPRTDKANGLKALLDHTGATFDNLMAFGDQENDLGMLTAAKVGVAMANAIPAVKAATKYATKSNDEDGVAVFLEDYFNL</sequence>
<gene>
    <name evidence="1" type="ORF">ACFFLI_11155</name>
</gene>
<dbReference type="SFLD" id="SFLDS00003">
    <property type="entry name" value="Haloacid_Dehalogenase"/>
    <property type="match status" value="1"/>
</dbReference>
<dbReference type="Gene3D" id="3.30.1240.10">
    <property type="match status" value="1"/>
</dbReference>
<evidence type="ECO:0000313" key="2">
    <source>
        <dbReference type="Proteomes" id="UP001589691"/>
    </source>
</evidence>
<proteinExistence type="predicted"/>
<dbReference type="InterPro" id="IPR006379">
    <property type="entry name" value="HAD-SF_hydro_IIB"/>
</dbReference>
<dbReference type="NCBIfam" id="TIGR01484">
    <property type="entry name" value="HAD-SF-IIB"/>
    <property type="match status" value="1"/>
</dbReference>
<dbReference type="GO" id="GO:0016787">
    <property type="term" value="F:hydrolase activity"/>
    <property type="evidence" value="ECO:0007669"/>
    <property type="project" value="UniProtKB-KW"/>
</dbReference>
<dbReference type="Gene3D" id="3.40.50.1000">
    <property type="entry name" value="HAD superfamily/HAD-like"/>
    <property type="match status" value="1"/>
</dbReference>
<dbReference type="Proteomes" id="UP001589691">
    <property type="component" value="Unassembled WGS sequence"/>
</dbReference>
<dbReference type="InterPro" id="IPR036412">
    <property type="entry name" value="HAD-like_sf"/>
</dbReference>
<keyword evidence="2" id="KW-1185">Reference proteome</keyword>
<keyword evidence="1" id="KW-0378">Hydrolase</keyword>
<accession>A0ABV5WW85</accession>
<evidence type="ECO:0000313" key="1">
    <source>
        <dbReference type="EMBL" id="MFB9770421.1"/>
    </source>
</evidence>
<dbReference type="SFLD" id="SFLDG01140">
    <property type="entry name" value="C2.B:_Phosphomannomutase_and_P"/>
    <property type="match status" value="1"/>
</dbReference>
<dbReference type="EMBL" id="JBHLZY010000025">
    <property type="protein sequence ID" value="MFB9770421.1"/>
    <property type="molecule type" value="Genomic_DNA"/>
</dbReference>
<protein>
    <submittedName>
        <fullName evidence="1">Cof-type HAD-IIB family hydrolase</fullName>
        <ecNumber evidence="1">3.1.3.-</ecNumber>
    </submittedName>
</protein>
<dbReference type="PANTHER" id="PTHR10000:SF8">
    <property type="entry name" value="HAD SUPERFAMILY HYDROLASE-LIKE, TYPE 3"/>
    <property type="match status" value="1"/>
</dbReference>
<reference evidence="1 2" key="1">
    <citation type="submission" date="2024-09" db="EMBL/GenBank/DDBJ databases">
        <authorList>
            <person name="Sun Q."/>
            <person name="Mori K."/>
        </authorList>
    </citation>
    <scope>NUCLEOTIDE SEQUENCE [LARGE SCALE GENOMIC DNA]</scope>
    <source>
        <strain evidence="1 2">TBRC 4576</strain>
    </source>
</reference>
<comment type="caution">
    <text evidence="1">The sequence shown here is derived from an EMBL/GenBank/DDBJ whole genome shotgun (WGS) entry which is preliminary data.</text>
</comment>
<dbReference type="CDD" id="cd07516">
    <property type="entry name" value="HAD_Pase"/>
    <property type="match status" value="1"/>
</dbReference>
<dbReference type="EC" id="3.1.3.-" evidence="1"/>
<dbReference type="PROSITE" id="PS01229">
    <property type="entry name" value="COF_2"/>
    <property type="match status" value="1"/>
</dbReference>
<name>A0ABV5WW85_9LACO</name>
<dbReference type="RefSeq" id="WP_137642635.1">
    <property type="nucleotide sequence ID" value="NZ_BJEA01000010.1"/>
</dbReference>
<dbReference type="InterPro" id="IPR000150">
    <property type="entry name" value="Cof"/>
</dbReference>
<dbReference type="SUPFAM" id="SSF56784">
    <property type="entry name" value="HAD-like"/>
    <property type="match status" value="1"/>
</dbReference>
<dbReference type="NCBIfam" id="TIGR00099">
    <property type="entry name" value="Cof-subfamily"/>
    <property type="match status" value="1"/>
</dbReference>